<dbReference type="InterPro" id="IPR000253">
    <property type="entry name" value="FHA_dom"/>
</dbReference>
<proteinExistence type="predicted"/>
<reference evidence="5 6" key="1">
    <citation type="submission" date="2017-08" db="EMBL/GenBank/DDBJ databases">
        <title>The complete genome sequence of Nocardiopsis gilva YIM 90087.</title>
        <authorList>
            <person name="Yin M."/>
            <person name="Tang S."/>
        </authorList>
    </citation>
    <scope>NUCLEOTIDE SEQUENCE [LARGE SCALE GENOMIC DNA]</scope>
    <source>
        <strain evidence="5 6">YIM 90087</strain>
    </source>
</reference>
<keyword evidence="3" id="KW-0472">Membrane</keyword>
<name>A0A223S121_9ACTN</name>
<sequence length="155" mass="17303">MSELTLMLIKILFLGVLWLFVIMAVGVIRTDLFGPSKSKEKRPKKSPQRKPSLPRGRRNEPRTLVVTKGPLTGTTLNLTSQPITIGRAGDSTLVINDDYTSGRHARIFTDNGRWIVEDLNSTNGTFVGQERLTRPQPITVGQPIRIGKTVLELRK</sequence>
<feature type="transmembrane region" description="Helical" evidence="3">
    <location>
        <begin position="6"/>
        <end position="28"/>
    </location>
</feature>
<feature type="domain" description="FHA" evidence="4">
    <location>
        <begin position="83"/>
        <end position="132"/>
    </location>
</feature>
<dbReference type="OrthoDB" id="277520at2"/>
<dbReference type="SUPFAM" id="SSF49879">
    <property type="entry name" value="SMAD/FHA domain"/>
    <property type="match status" value="1"/>
</dbReference>
<evidence type="ECO:0000256" key="3">
    <source>
        <dbReference type="SAM" id="Phobius"/>
    </source>
</evidence>
<dbReference type="SMART" id="SM00240">
    <property type="entry name" value="FHA"/>
    <property type="match status" value="1"/>
</dbReference>
<protein>
    <submittedName>
        <fullName evidence="5">FHA domain-containing protein</fullName>
    </submittedName>
</protein>
<feature type="region of interest" description="Disordered" evidence="2">
    <location>
        <begin position="35"/>
        <end position="63"/>
    </location>
</feature>
<evidence type="ECO:0000256" key="2">
    <source>
        <dbReference type="SAM" id="MobiDB-lite"/>
    </source>
</evidence>
<dbReference type="EMBL" id="CP022753">
    <property type="protein sequence ID" value="ASU81811.1"/>
    <property type="molecule type" value="Genomic_DNA"/>
</dbReference>
<dbReference type="Gene3D" id="2.60.200.20">
    <property type="match status" value="1"/>
</dbReference>
<dbReference type="KEGG" id="ngv:CDO52_02525"/>
<keyword evidence="6" id="KW-1185">Reference proteome</keyword>
<dbReference type="AlphaFoldDB" id="A0A223S121"/>
<gene>
    <name evidence="5" type="ORF">CDO52_02525</name>
</gene>
<evidence type="ECO:0000256" key="1">
    <source>
        <dbReference type="ARBA" id="ARBA00022553"/>
    </source>
</evidence>
<dbReference type="RefSeq" id="WP_017621845.1">
    <property type="nucleotide sequence ID" value="NZ_ANBG01000445.1"/>
</dbReference>
<dbReference type="InterPro" id="IPR050923">
    <property type="entry name" value="Cell_Proc_Reg/RNA_Proc"/>
</dbReference>
<accession>A0A223S121</accession>
<keyword evidence="3" id="KW-0812">Transmembrane</keyword>
<evidence type="ECO:0000259" key="4">
    <source>
        <dbReference type="PROSITE" id="PS50006"/>
    </source>
</evidence>
<feature type="compositionally biased region" description="Basic residues" evidence="2">
    <location>
        <begin position="39"/>
        <end position="48"/>
    </location>
</feature>
<evidence type="ECO:0000313" key="5">
    <source>
        <dbReference type="EMBL" id="ASU81811.1"/>
    </source>
</evidence>
<keyword evidence="3" id="KW-1133">Transmembrane helix</keyword>
<dbReference type="Proteomes" id="UP000215005">
    <property type="component" value="Chromosome"/>
</dbReference>
<keyword evidence="1" id="KW-0597">Phosphoprotein</keyword>
<dbReference type="PROSITE" id="PS50006">
    <property type="entry name" value="FHA_DOMAIN"/>
    <property type="match status" value="1"/>
</dbReference>
<dbReference type="InterPro" id="IPR008984">
    <property type="entry name" value="SMAD_FHA_dom_sf"/>
</dbReference>
<dbReference type="Pfam" id="PF00498">
    <property type="entry name" value="FHA"/>
    <property type="match status" value="1"/>
</dbReference>
<organism evidence="5 6">
    <name type="scientific">Nocardiopsis gilva YIM 90087</name>
    <dbReference type="NCBI Taxonomy" id="1235441"/>
    <lineage>
        <taxon>Bacteria</taxon>
        <taxon>Bacillati</taxon>
        <taxon>Actinomycetota</taxon>
        <taxon>Actinomycetes</taxon>
        <taxon>Streptosporangiales</taxon>
        <taxon>Nocardiopsidaceae</taxon>
        <taxon>Nocardiopsis</taxon>
    </lineage>
</organism>
<evidence type="ECO:0000313" key="6">
    <source>
        <dbReference type="Proteomes" id="UP000215005"/>
    </source>
</evidence>
<dbReference type="PANTHER" id="PTHR23308">
    <property type="entry name" value="NUCLEAR INHIBITOR OF PROTEIN PHOSPHATASE-1"/>
    <property type="match status" value="1"/>
</dbReference>